<evidence type="ECO:0000313" key="4">
    <source>
        <dbReference type="Proteomes" id="UP000695562"/>
    </source>
</evidence>
<dbReference type="PROSITE" id="PS51419">
    <property type="entry name" value="RAB"/>
    <property type="match status" value="1"/>
</dbReference>
<evidence type="ECO:0008006" key="5">
    <source>
        <dbReference type="Google" id="ProtNLM"/>
    </source>
</evidence>
<feature type="compositionally biased region" description="Low complexity" evidence="2">
    <location>
        <begin position="185"/>
        <end position="208"/>
    </location>
</feature>
<dbReference type="InterPro" id="IPR027417">
    <property type="entry name" value="P-loop_NTPase"/>
</dbReference>
<proteinExistence type="predicted"/>
<protein>
    <recommendedName>
        <fullName evidence="5">Rab GTPase</fullName>
    </recommendedName>
</protein>
<dbReference type="SMART" id="SM00175">
    <property type="entry name" value="RAB"/>
    <property type="match status" value="1"/>
</dbReference>
<dbReference type="InterPro" id="IPR005225">
    <property type="entry name" value="Small_GTP-bd"/>
</dbReference>
<dbReference type="Proteomes" id="UP000695562">
    <property type="component" value="Unassembled WGS sequence"/>
</dbReference>
<sequence>MVKSKIDVKVVLLGWSSVGKTCIVQRLMYNQFGDTSTTIGGAFSSKRVSVGDVDVLLGIWDTAGTERYQAVNRSYYRRANAAIVCYDLTNYESWDKVKFWIDELTTNEPDIEIYIIGTKLDLVKDNTEPRAVPIEKVRELAERYRAHTFETSSKTGENIPELFQTIAENFCKKYPQGIVTSNGSKNNSSVNLQDNNNNGNKKASSGCC</sequence>
<keyword evidence="4" id="KW-1185">Reference proteome</keyword>
<dbReference type="SUPFAM" id="SSF52540">
    <property type="entry name" value="P-loop containing nucleoside triphosphate hydrolases"/>
    <property type="match status" value="1"/>
</dbReference>
<feature type="region of interest" description="Disordered" evidence="2">
    <location>
        <begin position="182"/>
        <end position="208"/>
    </location>
</feature>
<dbReference type="SMART" id="SM00174">
    <property type="entry name" value="RHO"/>
    <property type="match status" value="1"/>
</dbReference>
<evidence type="ECO:0000256" key="2">
    <source>
        <dbReference type="SAM" id="MobiDB-lite"/>
    </source>
</evidence>
<dbReference type="GO" id="GO:0005525">
    <property type="term" value="F:GTP binding"/>
    <property type="evidence" value="ECO:0007669"/>
    <property type="project" value="InterPro"/>
</dbReference>
<comment type="caution">
    <text evidence="3">The sequence shown here is derived from an EMBL/GenBank/DDBJ whole genome shotgun (WGS) entry which is preliminary data.</text>
</comment>
<dbReference type="Pfam" id="PF00071">
    <property type="entry name" value="Ras"/>
    <property type="match status" value="1"/>
</dbReference>
<organism evidence="3 4">
    <name type="scientific">Polysphondylium violaceum</name>
    <dbReference type="NCBI Taxonomy" id="133409"/>
    <lineage>
        <taxon>Eukaryota</taxon>
        <taxon>Amoebozoa</taxon>
        <taxon>Evosea</taxon>
        <taxon>Eumycetozoa</taxon>
        <taxon>Dictyostelia</taxon>
        <taxon>Dictyosteliales</taxon>
        <taxon>Dictyosteliaceae</taxon>
        <taxon>Polysphondylium</taxon>
    </lineage>
</organism>
<dbReference type="OrthoDB" id="25896at2759"/>
<dbReference type="NCBIfam" id="TIGR00231">
    <property type="entry name" value="small_GTP"/>
    <property type="match status" value="1"/>
</dbReference>
<accession>A0A8J4Q3G4</accession>
<dbReference type="EMBL" id="AJWJ01000028">
    <property type="protein sequence ID" value="KAF2077457.1"/>
    <property type="molecule type" value="Genomic_DNA"/>
</dbReference>
<keyword evidence="1" id="KW-0547">Nucleotide-binding</keyword>
<evidence type="ECO:0000313" key="3">
    <source>
        <dbReference type="EMBL" id="KAF2077457.1"/>
    </source>
</evidence>
<dbReference type="PANTHER" id="PTHR47978">
    <property type="match status" value="1"/>
</dbReference>
<dbReference type="GO" id="GO:0003924">
    <property type="term" value="F:GTPase activity"/>
    <property type="evidence" value="ECO:0007669"/>
    <property type="project" value="InterPro"/>
</dbReference>
<dbReference type="SMART" id="SM00173">
    <property type="entry name" value="RAS"/>
    <property type="match status" value="1"/>
</dbReference>
<reference evidence="3" key="1">
    <citation type="submission" date="2020-01" db="EMBL/GenBank/DDBJ databases">
        <title>Development of genomics and gene disruption for Polysphondylium violaceum indicates a role for the polyketide synthase stlB in stalk morphogenesis.</title>
        <authorList>
            <person name="Narita B."/>
            <person name="Kawabe Y."/>
            <person name="Kin K."/>
            <person name="Saito T."/>
            <person name="Gibbs R."/>
            <person name="Kuspa A."/>
            <person name="Muzny D."/>
            <person name="Queller D."/>
            <person name="Richards S."/>
            <person name="Strassman J."/>
            <person name="Sucgang R."/>
            <person name="Worley K."/>
            <person name="Schaap P."/>
        </authorList>
    </citation>
    <scope>NUCLEOTIDE SEQUENCE</scope>
    <source>
        <strain evidence="3">QSvi11</strain>
    </source>
</reference>
<gene>
    <name evidence="3" type="ORF">CYY_001230</name>
</gene>
<dbReference type="PRINTS" id="PR00449">
    <property type="entry name" value="RASTRNSFRMNG"/>
</dbReference>
<dbReference type="InterPro" id="IPR001806">
    <property type="entry name" value="Small_GTPase"/>
</dbReference>
<dbReference type="FunFam" id="3.40.50.300:FF:001204">
    <property type="entry name" value="Small GTP-binding protein, putative"/>
    <property type="match status" value="1"/>
</dbReference>
<evidence type="ECO:0000256" key="1">
    <source>
        <dbReference type="ARBA" id="ARBA00022741"/>
    </source>
</evidence>
<dbReference type="AlphaFoldDB" id="A0A8J4Q3G4"/>
<dbReference type="Gene3D" id="3.40.50.300">
    <property type="entry name" value="P-loop containing nucleotide triphosphate hydrolases"/>
    <property type="match status" value="1"/>
</dbReference>
<dbReference type="PROSITE" id="PS51421">
    <property type="entry name" value="RAS"/>
    <property type="match status" value="1"/>
</dbReference>
<name>A0A8J4Q3G4_9MYCE</name>